<comment type="caution">
    <text evidence="1">The sequence shown here is derived from an EMBL/GenBank/DDBJ whole genome shotgun (WGS) entry which is preliminary data.</text>
</comment>
<reference evidence="1 2" key="1">
    <citation type="journal article" date="2021" name="Nat. Commun.">
        <title>Incipient diploidization of the medicinal plant Perilla within 10,000 years.</title>
        <authorList>
            <person name="Zhang Y."/>
            <person name="Shen Q."/>
            <person name="Leng L."/>
            <person name="Zhang D."/>
            <person name="Chen S."/>
            <person name="Shi Y."/>
            <person name="Ning Z."/>
            <person name="Chen S."/>
        </authorList>
    </citation>
    <scope>NUCLEOTIDE SEQUENCE [LARGE SCALE GENOMIC DNA]</scope>
    <source>
        <strain evidence="2">cv. PC099</strain>
    </source>
</reference>
<name>A0AAD4JN45_PERFH</name>
<protein>
    <submittedName>
        <fullName evidence="1">Uncharacterized protein</fullName>
    </submittedName>
</protein>
<dbReference type="AlphaFoldDB" id="A0AAD4JN45"/>
<dbReference type="EMBL" id="SDAM02000019">
    <property type="protein sequence ID" value="KAH6836496.1"/>
    <property type="molecule type" value="Genomic_DNA"/>
</dbReference>
<dbReference type="Proteomes" id="UP001190926">
    <property type="component" value="Unassembled WGS sequence"/>
</dbReference>
<keyword evidence="2" id="KW-1185">Reference proteome</keyword>
<evidence type="ECO:0000313" key="2">
    <source>
        <dbReference type="Proteomes" id="UP001190926"/>
    </source>
</evidence>
<accession>A0AAD4JN45</accession>
<evidence type="ECO:0000313" key="1">
    <source>
        <dbReference type="EMBL" id="KAH6836496.1"/>
    </source>
</evidence>
<gene>
    <name evidence="1" type="ORF">C2S53_001118</name>
</gene>
<proteinExistence type="predicted"/>
<organism evidence="1 2">
    <name type="scientific">Perilla frutescens var. hirtella</name>
    <name type="common">Perilla citriodora</name>
    <name type="synonym">Perilla setoyensis</name>
    <dbReference type="NCBI Taxonomy" id="608512"/>
    <lineage>
        <taxon>Eukaryota</taxon>
        <taxon>Viridiplantae</taxon>
        <taxon>Streptophyta</taxon>
        <taxon>Embryophyta</taxon>
        <taxon>Tracheophyta</taxon>
        <taxon>Spermatophyta</taxon>
        <taxon>Magnoliopsida</taxon>
        <taxon>eudicotyledons</taxon>
        <taxon>Gunneridae</taxon>
        <taxon>Pentapetalae</taxon>
        <taxon>asterids</taxon>
        <taxon>lamiids</taxon>
        <taxon>Lamiales</taxon>
        <taxon>Lamiaceae</taxon>
        <taxon>Nepetoideae</taxon>
        <taxon>Elsholtzieae</taxon>
        <taxon>Perilla</taxon>
    </lineage>
</organism>
<sequence length="135" mass="15726">MERRPGPPPKISLSSQKLFVRLTDWVVELYDSFLFYMDDLSDHVLYRRRDRELMPLLHLLPRLLACVEFWQGRRMLPRLIFAMTLDRSIPDQCMQTDGTSCGGPPLSVSEEHVHAYRKVIGARIHSLNYSGRPTL</sequence>